<dbReference type="Gene3D" id="3.90.190.20">
    <property type="entry name" value="Mur ligase, C-terminal domain"/>
    <property type="match status" value="1"/>
</dbReference>
<dbReference type="PIRSF" id="PIRSF001563">
    <property type="entry name" value="Folylpolyglu_synth"/>
    <property type="match status" value="1"/>
</dbReference>
<name>A0A1G2UYJ7_9BACT</name>
<feature type="domain" description="Mur ligase C-terminal" evidence="11">
    <location>
        <begin position="286"/>
        <end position="410"/>
    </location>
</feature>
<evidence type="ECO:0000256" key="10">
    <source>
        <dbReference type="PIRNR" id="PIRNR001563"/>
    </source>
</evidence>
<dbReference type="Proteomes" id="UP000178288">
    <property type="component" value="Unassembled WGS sequence"/>
</dbReference>
<evidence type="ECO:0000256" key="6">
    <source>
        <dbReference type="ARBA" id="ARBA00022840"/>
    </source>
</evidence>
<dbReference type="InterPro" id="IPR036615">
    <property type="entry name" value="Mur_ligase_C_dom_sf"/>
</dbReference>
<protein>
    <recommendedName>
        <fullName evidence="2">tetrahydrofolate synthase</fullName>
        <ecNumber evidence="2">6.3.2.17</ecNumber>
    </recommendedName>
    <alternativeName>
        <fullName evidence="8">Tetrahydrofolylpolyglutamate synthase</fullName>
    </alternativeName>
</protein>
<dbReference type="InterPro" id="IPR018109">
    <property type="entry name" value="Folylpolyglutamate_synth_CS"/>
</dbReference>
<keyword evidence="5 10" id="KW-0547">Nucleotide-binding</keyword>
<gene>
    <name evidence="13" type="ORF">A3G05_02550</name>
</gene>
<dbReference type="PANTHER" id="PTHR11136:SF0">
    <property type="entry name" value="DIHYDROFOLATE SYNTHETASE-RELATED"/>
    <property type="match status" value="1"/>
</dbReference>
<dbReference type="InterPro" id="IPR001645">
    <property type="entry name" value="Folylpolyglutamate_synth"/>
</dbReference>
<dbReference type="InterPro" id="IPR013221">
    <property type="entry name" value="Mur_ligase_cen"/>
</dbReference>
<evidence type="ECO:0000259" key="12">
    <source>
        <dbReference type="Pfam" id="PF08245"/>
    </source>
</evidence>
<evidence type="ECO:0000256" key="3">
    <source>
        <dbReference type="ARBA" id="ARBA00022598"/>
    </source>
</evidence>
<dbReference type="EMBL" id="MHWV01000005">
    <property type="protein sequence ID" value="OHB14454.1"/>
    <property type="molecule type" value="Genomic_DNA"/>
</dbReference>
<dbReference type="AlphaFoldDB" id="A0A1G2UYJ7"/>
<evidence type="ECO:0000256" key="4">
    <source>
        <dbReference type="ARBA" id="ARBA00022723"/>
    </source>
</evidence>
<dbReference type="GO" id="GO:0008841">
    <property type="term" value="F:dihydrofolate synthase activity"/>
    <property type="evidence" value="ECO:0007669"/>
    <property type="project" value="TreeGrafter"/>
</dbReference>
<sequence length="433" mass="49165">MPKKFPPPTKAEILRFREALAFIEGFSNISFRKNYGRKKRNPELFIRRTRRFLNLIGSPDKDFKFIHVTGTAGKGTVSTMVHNALVSEGKRVGLFTSPYTTTAIEKIKVNNLYISPVEFAQLVKNLIPFVAKAKRSPAGTPSTFELFLAIALLYFKKMKCEWVVLEAGLGGRYDATNVIKSPRVTAITNIDFDHTEILGKTLREIATDKGGIIKKGSFFLTTETRPRLLTIFKSLCRFKGGKFMKVRNRGSYRDKNLSLARKIAQIIGVSERNIKQGFEQTILPCRFERVSQSPTVILDGAHNRAKMRSAVTNLTELKYKKLFVILAISNNNKDSKAIIKPLIPLADEIVLTSFSRGDHNSIDSKDILPKVKHFKRKETRVSIIEDMNEALNYFLAKSDPEDCVLVTGSFFLAGQMRKRWYPEDLVLKKRKSF</sequence>
<proteinExistence type="inferred from homology"/>
<evidence type="ECO:0000313" key="13">
    <source>
        <dbReference type="EMBL" id="OHB14454.1"/>
    </source>
</evidence>
<dbReference type="Pfam" id="PF08245">
    <property type="entry name" value="Mur_ligase_M"/>
    <property type="match status" value="1"/>
</dbReference>
<dbReference type="SUPFAM" id="SSF53623">
    <property type="entry name" value="MurD-like peptide ligases, catalytic domain"/>
    <property type="match status" value="1"/>
</dbReference>
<dbReference type="PANTHER" id="PTHR11136">
    <property type="entry name" value="FOLYLPOLYGLUTAMATE SYNTHASE-RELATED"/>
    <property type="match status" value="1"/>
</dbReference>
<dbReference type="GO" id="GO:0005737">
    <property type="term" value="C:cytoplasm"/>
    <property type="evidence" value="ECO:0007669"/>
    <property type="project" value="TreeGrafter"/>
</dbReference>
<accession>A0A1G2UYJ7</accession>
<feature type="domain" description="Mur ligase central" evidence="12">
    <location>
        <begin position="68"/>
        <end position="215"/>
    </location>
</feature>
<evidence type="ECO:0000256" key="1">
    <source>
        <dbReference type="ARBA" id="ARBA00008276"/>
    </source>
</evidence>
<keyword evidence="4" id="KW-0479">Metal-binding</keyword>
<evidence type="ECO:0000259" key="11">
    <source>
        <dbReference type="Pfam" id="PF02875"/>
    </source>
</evidence>
<dbReference type="SUPFAM" id="SSF53244">
    <property type="entry name" value="MurD-like peptide ligases, peptide-binding domain"/>
    <property type="match status" value="1"/>
</dbReference>
<evidence type="ECO:0000256" key="5">
    <source>
        <dbReference type="ARBA" id="ARBA00022741"/>
    </source>
</evidence>
<evidence type="ECO:0000256" key="9">
    <source>
        <dbReference type="ARBA" id="ARBA00047493"/>
    </source>
</evidence>
<dbReference type="GO" id="GO:0046872">
    <property type="term" value="F:metal ion binding"/>
    <property type="evidence" value="ECO:0007669"/>
    <property type="project" value="UniProtKB-KW"/>
</dbReference>
<dbReference type="PROSITE" id="PS01012">
    <property type="entry name" value="FOLYLPOLYGLU_SYNT_2"/>
    <property type="match status" value="1"/>
</dbReference>
<dbReference type="InterPro" id="IPR036565">
    <property type="entry name" value="Mur-like_cat_sf"/>
</dbReference>
<keyword evidence="3 10" id="KW-0436">Ligase</keyword>
<dbReference type="Gene3D" id="3.40.1190.10">
    <property type="entry name" value="Mur-like, catalytic domain"/>
    <property type="match status" value="1"/>
</dbReference>
<dbReference type="GO" id="GO:0005524">
    <property type="term" value="F:ATP binding"/>
    <property type="evidence" value="ECO:0007669"/>
    <property type="project" value="UniProtKB-KW"/>
</dbReference>
<evidence type="ECO:0000313" key="14">
    <source>
        <dbReference type="Proteomes" id="UP000178288"/>
    </source>
</evidence>
<evidence type="ECO:0000256" key="7">
    <source>
        <dbReference type="ARBA" id="ARBA00022842"/>
    </source>
</evidence>
<dbReference type="Pfam" id="PF02875">
    <property type="entry name" value="Mur_ligase_C"/>
    <property type="match status" value="1"/>
</dbReference>
<evidence type="ECO:0000256" key="8">
    <source>
        <dbReference type="ARBA" id="ARBA00030592"/>
    </source>
</evidence>
<keyword evidence="7" id="KW-0460">Magnesium</keyword>
<dbReference type="InterPro" id="IPR004101">
    <property type="entry name" value="Mur_ligase_C"/>
</dbReference>
<reference evidence="13 14" key="1">
    <citation type="journal article" date="2016" name="Nat. Commun.">
        <title>Thousands of microbial genomes shed light on interconnected biogeochemical processes in an aquifer system.</title>
        <authorList>
            <person name="Anantharaman K."/>
            <person name="Brown C.T."/>
            <person name="Hug L.A."/>
            <person name="Sharon I."/>
            <person name="Castelle C.J."/>
            <person name="Probst A.J."/>
            <person name="Thomas B.C."/>
            <person name="Singh A."/>
            <person name="Wilkins M.J."/>
            <person name="Karaoz U."/>
            <person name="Brodie E.L."/>
            <person name="Williams K.H."/>
            <person name="Hubbard S.S."/>
            <person name="Banfield J.F."/>
        </authorList>
    </citation>
    <scope>NUCLEOTIDE SEQUENCE [LARGE SCALE GENOMIC DNA]</scope>
</reference>
<keyword evidence="6 10" id="KW-0067">ATP-binding</keyword>
<dbReference type="NCBIfam" id="TIGR01499">
    <property type="entry name" value="folC"/>
    <property type="match status" value="1"/>
</dbReference>
<comment type="similarity">
    <text evidence="1 10">Belongs to the folylpolyglutamate synthase family.</text>
</comment>
<organism evidence="13 14">
    <name type="scientific">Candidatus Zambryskibacteria bacterium RIFCSPLOWO2_12_FULL_45_14</name>
    <dbReference type="NCBI Taxonomy" id="1802778"/>
    <lineage>
        <taxon>Bacteria</taxon>
        <taxon>Candidatus Zambryskiibacteriota</taxon>
    </lineage>
</organism>
<comment type="catalytic activity">
    <reaction evidence="9">
        <text>(6S)-5,6,7,8-tetrahydrofolyl-(gamma-L-Glu)(n) + L-glutamate + ATP = (6S)-5,6,7,8-tetrahydrofolyl-(gamma-L-Glu)(n+1) + ADP + phosphate + H(+)</text>
        <dbReference type="Rhea" id="RHEA:10580"/>
        <dbReference type="Rhea" id="RHEA-COMP:14738"/>
        <dbReference type="Rhea" id="RHEA-COMP:14740"/>
        <dbReference type="ChEBI" id="CHEBI:15378"/>
        <dbReference type="ChEBI" id="CHEBI:29985"/>
        <dbReference type="ChEBI" id="CHEBI:30616"/>
        <dbReference type="ChEBI" id="CHEBI:43474"/>
        <dbReference type="ChEBI" id="CHEBI:141005"/>
        <dbReference type="ChEBI" id="CHEBI:456216"/>
        <dbReference type="EC" id="6.3.2.17"/>
    </reaction>
</comment>
<dbReference type="EC" id="6.3.2.17" evidence="2"/>
<dbReference type="GO" id="GO:0004326">
    <property type="term" value="F:tetrahydrofolylpolyglutamate synthase activity"/>
    <property type="evidence" value="ECO:0007669"/>
    <property type="project" value="UniProtKB-EC"/>
</dbReference>
<comment type="caution">
    <text evidence="13">The sequence shown here is derived from an EMBL/GenBank/DDBJ whole genome shotgun (WGS) entry which is preliminary data.</text>
</comment>
<evidence type="ECO:0000256" key="2">
    <source>
        <dbReference type="ARBA" id="ARBA00013025"/>
    </source>
</evidence>